<dbReference type="RefSeq" id="WP_059175471.1">
    <property type="nucleotide sequence ID" value="NZ_BCNO01000001.1"/>
</dbReference>
<comment type="subcellular location">
    <subcellularLocation>
        <location evidence="1">Cytoplasm</location>
    </subcellularLocation>
</comment>
<dbReference type="OrthoDB" id="9807946at2"/>
<evidence type="ECO:0000313" key="20">
    <source>
        <dbReference type="Proteomes" id="UP000054976"/>
    </source>
</evidence>
<evidence type="ECO:0000256" key="3">
    <source>
        <dbReference type="ARBA" id="ARBA00012608"/>
    </source>
</evidence>
<keyword evidence="10" id="KW-1015">Disulfide bond</keyword>
<dbReference type="GO" id="GO:0004148">
    <property type="term" value="F:dihydrolipoyl dehydrogenase (NADH) activity"/>
    <property type="evidence" value="ECO:0007669"/>
    <property type="project" value="UniProtKB-EC"/>
</dbReference>
<evidence type="ECO:0000259" key="17">
    <source>
        <dbReference type="Pfam" id="PF02852"/>
    </source>
</evidence>
<keyword evidence="7 14" id="KW-0274">FAD</keyword>
<dbReference type="GO" id="GO:0005737">
    <property type="term" value="C:cytoplasm"/>
    <property type="evidence" value="ECO:0007669"/>
    <property type="project" value="UniProtKB-SubCell"/>
</dbReference>
<feature type="domain" description="Pyridine nucleotide-disulphide oxidoreductase dimerisation" evidence="17">
    <location>
        <begin position="319"/>
        <end position="427"/>
    </location>
</feature>
<dbReference type="Pfam" id="PF07992">
    <property type="entry name" value="Pyr_redox_2"/>
    <property type="match status" value="1"/>
</dbReference>
<evidence type="ECO:0000259" key="18">
    <source>
        <dbReference type="Pfam" id="PF07992"/>
    </source>
</evidence>
<dbReference type="PANTHER" id="PTHR22912">
    <property type="entry name" value="DISULFIDE OXIDOREDUCTASE"/>
    <property type="match status" value="1"/>
</dbReference>
<keyword evidence="6 16" id="KW-0285">Flavoprotein</keyword>
<feature type="binding site" evidence="14">
    <location>
        <position position="182"/>
    </location>
    <ligand>
        <name>NAD(+)</name>
        <dbReference type="ChEBI" id="CHEBI:57540"/>
    </ligand>
</feature>
<evidence type="ECO:0000256" key="4">
    <source>
        <dbReference type="ARBA" id="ARBA00016961"/>
    </source>
</evidence>
<evidence type="ECO:0000256" key="6">
    <source>
        <dbReference type="ARBA" id="ARBA00022630"/>
    </source>
</evidence>
<evidence type="ECO:0000256" key="14">
    <source>
        <dbReference type="PIRSR" id="PIRSR000350-3"/>
    </source>
</evidence>
<dbReference type="InterPro" id="IPR050151">
    <property type="entry name" value="Class-I_Pyr_Nuc-Dis_Oxidored"/>
</dbReference>
<dbReference type="EMBL" id="BCNO01000001">
    <property type="protein sequence ID" value="GAQ93984.1"/>
    <property type="molecule type" value="Genomic_DNA"/>
</dbReference>
<dbReference type="PRINTS" id="PR00368">
    <property type="entry name" value="FADPNR"/>
</dbReference>
<protein>
    <recommendedName>
        <fullName evidence="4 16">Dihydrolipoyl dehydrogenase</fullName>
        <ecNumber evidence="3 16">1.8.1.4</ecNumber>
    </recommendedName>
</protein>
<evidence type="ECO:0000256" key="16">
    <source>
        <dbReference type="RuleBase" id="RU003692"/>
    </source>
</evidence>
<feature type="binding site" evidence="14">
    <location>
        <position position="285"/>
    </location>
    <ligand>
        <name>FAD</name>
        <dbReference type="ChEBI" id="CHEBI:57692"/>
    </ligand>
</feature>
<comment type="catalytic activity">
    <reaction evidence="12 16">
        <text>N(6)-[(R)-dihydrolipoyl]-L-lysyl-[protein] + NAD(+) = N(6)-[(R)-lipoyl]-L-lysyl-[protein] + NADH + H(+)</text>
        <dbReference type="Rhea" id="RHEA:15045"/>
        <dbReference type="Rhea" id="RHEA-COMP:10474"/>
        <dbReference type="Rhea" id="RHEA-COMP:10475"/>
        <dbReference type="ChEBI" id="CHEBI:15378"/>
        <dbReference type="ChEBI" id="CHEBI:57540"/>
        <dbReference type="ChEBI" id="CHEBI:57945"/>
        <dbReference type="ChEBI" id="CHEBI:83099"/>
        <dbReference type="ChEBI" id="CHEBI:83100"/>
        <dbReference type="EC" id="1.8.1.4"/>
    </reaction>
</comment>
<keyword evidence="8 16" id="KW-0560">Oxidoreductase</keyword>
<feature type="domain" description="FAD/NAD(P)-binding" evidence="18">
    <location>
        <begin position="2"/>
        <end position="300"/>
    </location>
</feature>
<dbReference type="FunFam" id="3.30.390.30:FF:000001">
    <property type="entry name" value="Dihydrolipoyl dehydrogenase"/>
    <property type="match status" value="1"/>
</dbReference>
<dbReference type="NCBIfam" id="TIGR01350">
    <property type="entry name" value="lipoamide_DH"/>
    <property type="match status" value="1"/>
</dbReference>
<keyword evidence="11 16" id="KW-0676">Redox-active center</keyword>
<reference evidence="20" key="1">
    <citation type="submission" date="2016-01" db="EMBL/GenBank/DDBJ databases">
        <title>Draft genome sequence of Thermodesulfovibrio aggregans strain TGE-P1.</title>
        <authorList>
            <person name="Sekiguchi Y."/>
            <person name="Ohashi A."/>
            <person name="Matsuura N."/>
            <person name="Tourlousse M.D."/>
        </authorList>
    </citation>
    <scope>NUCLEOTIDE SEQUENCE [LARGE SCALE GENOMIC DNA]</scope>
    <source>
        <strain evidence="20">TGE-P1</strain>
    </source>
</reference>
<dbReference type="STRING" id="86166.TAGGR_1149"/>
<feature type="binding site" evidence="14">
    <location>
        <begin position="159"/>
        <end position="166"/>
    </location>
    <ligand>
        <name>NAD(+)</name>
        <dbReference type="ChEBI" id="CHEBI:57540"/>
    </ligand>
</feature>
<dbReference type="AlphaFoldDB" id="A0A0U9HLL3"/>
<proteinExistence type="inferred from homology"/>
<feature type="binding site" evidence="14">
    <location>
        <position position="47"/>
    </location>
    <ligand>
        <name>FAD</name>
        <dbReference type="ChEBI" id="CHEBI:57692"/>
    </ligand>
</feature>
<dbReference type="Gene3D" id="3.50.50.60">
    <property type="entry name" value="FAD/NAD(P)-binding domain"/>
    <property type="match status" value="2"/>
</dbReference>
<evidence type="ECO:0000256" key="2">
    <source>
        <dbReference type="ARBA" id="ARBA00007532"/>
    </source>
</evidence>
<evidence type="ECO:0000256" key="13">
    <source>
        <dbReference type="PIRSR" id="PIRSR000350-2"/>
    </source>
</evidence>
<feature type="active site" description="Proton acceptor" evidence="13">
    <location>
        <position position="417"/>
    </location>
</feature>
<dbReference type="PIRSF" id="PIRSF000350">
    <property type="entry name" value="Mercury_reductase_MerA"/>
    <property type="match status" value="1"/>
</dbReference>
<evidence type="ECO:0000256" key="8">
    <source>
        <dbReference type="ARBA" id="ARBA00023002"/>
    </source>
</evidence>
<keyword evidence="9 14" id="KW-0520">NAD</keyword>
<accession>A0A0U9HLL3</accession>
<dbReference type="Pfam" id="PF02852">
    <property type="entry name" value="Pyr_redox_dim"/>
    <property type="match status" value="1"/>
</dbReference>
<evidence type="ECO:0000256" key="1">
    <source>
        <dbReference type="ARBA" id="ARBA00004496"/>
    </source>
</evidence>
<evidence type="ECO:0000256" key="5">
    <source>
        <dbReference type="ARBA" id="ARBA00022490"/>
    </source>
</evidence>
<sequence length="440" mass="48134">MKACVIGGGPAGYVSALVLRRSGAEVFLIEKEELGGTCLNKGCIPTKTLIHSLKNSSFSTDLQTLMDKKDKVVDTQKKGLTMLLKQSGVKVIKSEAELIDPKTLFIKNTGEKLQADRIIIATGSRPRQLPMLNFDGERILSSDDLWNLKKIPQSITIIGAGAIGCEFAWIFHLMGSKVTLVELMPRVLPMEDEEISREVEKLFKRKKIEFHTGVKIEDLKVVENSVHITLSNGKIATSEVVLVSVGRDFNSDCVKTSEIKVGKRKEIVVNEKMQCSVEDVFAAGDVTGGWLLAHVAYREAEVAAKNAMGHNEKMDYSVIPSTIYTVTEVASVGLKENEAVEKGFDIKKGIFPYRASGKAHIIGEIDGFIKVIADKESDTIIGAHIVGADASELIHELALAIKLKAKSKDLYDLIHSHPTLSECVGEAIKDISGEAIHKLR</sequence>
<dbReference type="PROSITE" id="PS00076">
    <property type="entry name" value="PYRIDINE_REDOX_1"/>
    <property type="match status" value="1"/>
</dbReference>
<organism evidence="19 20">
    <name type="scientific">Thermodesulfovibrio aggregans</name>
    <dbReference type="NCBI Taxonomy" id="86166"/>
    <lineage>
        <taxon>Bacteria</taxon>
        <taxon>Pseudomonadati</taxon>
        <taxon>Nitrospirota</taxon>
        <taxon>Thermodesulfovibrionia</taxon>
        <taxon>Thermodesulfovibrionales</taxon>
        <taxon>Thermodesulfovibrionaceae</taxon>
        <taxon>Thermodesulfovibrio</taxon>
    </lineage>
</organism>
<keyword evidence="20" id="KW-1185">Reference proteome</keyword>
<keyword evidence="14" id="KW-0547">Nucleotide-binding</keyword>
<dbReference type="Proteomes" id="UP000054976">
    <property type="component" value="Unassembled WGS sequence"/>
</dbReference>
<comment type="similarity">
    <text evidence="2 16">Belongs to the class-I pyridine nucleotide-disulfide oxidoreductase family.</text>
</comment>
<keyword evidence="5" id="KW-0963">Cytoplasm</keyword>
<dbReference type="PRINTS" id="PR00411">
    <property type="entry name" value="PNDRDTASEI"/>
</dbReference>
<dbReference type="GO" id="GO:0006103">
    <property type="term" value="P:2-oxoglutarate metabolic process"/>
    <property type="evidence" value="ECO:0007669"/>
    <property type="project" value="TreeGrafter"/>
</dbReference>
<feature type="binding site" evidence="14">
    <location>
        <begin position="122"/>
        <end position="124"/>
    </location>
    <ligand>
        <name>FAD</name>
        <dbReference type="ChEBI" id="CHEBI:57692"/>
    </ligand>
</feature>
<evidence type="ECO:0000256" key="10">
    <source>
        <dbReference type="ARBA" id="ARBA00023157"/>
    </source>
</evidence>
<feature type="binding site" evidence="14">
    <location>
        <position position="246"/>
    </location>
    <ligand>
        <name>NAD(+)</name>
        <dbReference type="ChEBI" id="CHEBI:57540"/>
    </ligand>
</feature>
<comment type="cofactor">
    <cofactor evidence="14 16">
        <name>FAD</name>
        <dbReference type="ChEBI" id="CHEBI:57692"/>
    </cofactor>
    <text evidence="14 16">Binds 1 FAD per subunit.</text>
</comment>
<comment type="caution">
    <text evidence="19">The sequence shown here is derived from an EMBL/GenBank/DDBJ whole genome shotgun (WGS) entry which is preliminary data.</text>
</comment>
<dbReference type="InterPro" id="IPR023753">
    <property type="entry name" value="FAD/NAD-binding_dom"/>
</dbReference>
<dbReference type="SUPFAM" id="SSF51905">
    <property type="entry name" value="FAD/NAD(P)-binding domain"/>
    <property type="match status" value="1"/>
</dbReference>
<dbReference type="InterPro" id="IPR001100">
    <property type="entry name" value="Pyr_nuc-diS_OxRdtase"/>
</dbReference>
<dbReference type="InterPro" id="IPR016156">
    <property type="entry name" value="FAD/NAD-linked_Rdtase_dimer_sf"/>
</dbReference>
<evidence type="ECO:0000256" key="15">
    <source>
        <dbReference type="PIRSR" id="PIRSR000350-4"/>
    </source>
</evidence>
<dbReference type="EC" id="1.8.1.4" evidence="3 16"/>
<gene>
    <name evidence="19" type="ORF">TAGGR_1149</name>
</gene>
<dbReference type="InterPro" id="IPR004099">
    <property type="entry name" value="Pyr_nucl-diS_OxRdtase_dimer"/>
</dbReference>
<dbReference type="InterPro" id="IPR036188">
    <property type="entry name" value="FAD/NAD-bd_sf"/>
</dbReference>
<dbReference type="GO" id="GO:0050660">
    <property type="term" value="F:flavin adenine dinucleotide binding"/>
    <property type="evidence" value="ECO:0007669"/>
    <property type="project" value="InterPro"/>
</dbReference>
<dbReference type="InterPro" id="IPR012999">
    <property type="entry name" value="Pyr_OxRdtase_I_AS"/>
</dbReference>
<evidence type="ECO:0000256" key="7">
    <source>
        <dbReference type="ARBA" id="ARBA00022827"/>
    </source>
</evidence>
<evidence type="ECO:0000256" key="9">
    <source>
        <dbReference type="ARBA" id="ARBA00023027"/>
    </source>
</evidence>
<dbReference type="Gene3D" id="3.30.390.30">
    <property type="match status" value="1"/>
</dbReference>
<comment type="miscellaneous">
    <text evidence="16">The active site is a redox-active disulfide bond.</text>
</comment>
<evidence type="ECO:0000256" key="11">
    <source>
        <dbReference type="ARBA" id="ARBA00023284"/>
    </source>
</evidence>
<dbReference type="InterPro" id="IPR006258">
    <property type="entry name" value="Lipoamide_DH"/>
</dbReference>
<evidence type="ECO:0000313" key="19">
    <source>
        <dbReference type="EMBL" id="GAQ93984.1"/>
    </source>
</evidence>
<dbReference type="SUPFAM" id="SSF55424">
    <property type="entry name" value="FAD/NAD-linked reductases, dimerisation (C-terminal) domain"/>
    <property type="match status" value="1"/>
</dbReference>
<dbReference type="PANTHER" id="PTHR22912:SF217">
    <property type="entry name" value="DIHYDROLIPOYL DEHYDROGENASE"/>
    <property type="match status" value="1"/>
</dbReference>
<name>A0A0U9HLL3_9BACT</name>
<feature type="disulfide bond" description="Redox-active" evidence="15">
    <location>
        <begin position="38"/>
        <end position="43"/>
    </location>
</feature>
<evidence type="ECO:0000256" key="12">
    <source>
        <dbReference type="ARBA" id="ARBA00049187"/>
    </source>
</evidence>